<dbReference type="GO" id="GO:0008236">
    <property type="term" value="F:serine-type peptidase activity"/>
    <property type="evidence" value="ECO:0007669"/>
    <property type="project" value="InterPro"/>
</dbReference>
<accession>A0A7W5DYR2</accession>
<evidence type="ECO:0000313" key="5">
    <source>
        <dbReference type="EMBL" id="MBB3206915.1"/>
    </source>
</evidence>
<proteinExistence type="predicted"/>
<dbReference type="SUPFAM" id="SSF53474">
    <property type="entry name" value="alpha/beta-Hydrolases"/>
    <property type="match status" value="1"/>
</dbReference>
<dbReference type="RefSeq" id="WP_184305333.1">
    <property type="nucleotide sequence ID" value="NZ_JACHXU010000008.1"/>
</dbReference>
<comment type="caution">
    <text evidence="5">The sequence shown here is derived from an EMBL/GenBank/DDBJ whole genome shotgun (WGS) entry which is preliminary data.</text>
</comment>
<dbReference type="AlphaFoldDB" id="A0A7W5DYR2"/>
<dbReference type="GO" id="GO:0006508">
    <property type="term" value="P:proteolysis"/>
    <property type="evidence" value="ECO:0007669"/>
    <property type="project" value="InterPro"/>
</dbReference>
<protein>
    <submittedName>
        <fullName evidence="5">Dienelactone hydrolase</fullName>
    </submittedName>
</protein>
<reference evidence="5 6" key="1">
    <citation type="submission" date="2020-08" db="EMBL/GenBank/DDBJ databases">
        <title>Genomic Encyclopedia of Type Strains, Phase III (KMG-III): the genomes of soil and plant-associated and newly described type strains.</title>
        <authorList>
            <person name="Whitman W."/>
        </authorList>
    </citation>
    <scope>NUCLEOTIDE SEQUENCE [LARGE SCALE GENOMIC DNA]</scope>
    <source>
        <strain evidence="5 6">CECT 8075</strain>
    </source>
</reference>
<evidence type="ECO:0000256" key="2">
    <source>
        <dbReference type="SAM" id="MobiDB-lite"/>
    </source>
</evidence>
<dbReference type="Pfam" id="PF00326">
    <property type="entry name" value="Peptidase_S9"/>
    <property type="match status" value="1"/>
</dbReference>
<dbReference type="Gene3D" id="3.40.50.1820">
    <property type="entry name" value="alpha/beta hydrolase"/>
    <property type="match status" value="1"/>
</dbReference>
<keyword evidence="3" id="KW-0472">Membrane</keyword>
<dbReference type="Proteomes" id="UP000536179">
    <property type="component" value="Unassembled WGS sequence"/>
</dbReference>
<gene>
    <name evidence="5" type="ORF">FHS27_002729</name>
</gene>
<dbReference type="InterPro" id="IPR029058">
    <property type="entry name" value="AB_hydrolase_fold"/>
</dbReference>
<organism evidence="5 6">
    <name type="scientific">Aporhodopirellula rubra</name>
    <dbReference type="NCBI Taxonomy" id="980271"/>
    <lineage>
        <taxon>Bacteria</taxon>
        <taxon>Pseudomonadati</taxon>
        <taxon>Planctomycetota</taxon>
        <taxon>Planctomycetia</taxon>
        <taxon>Pirellulales</taxon>
        <taxon>Pirellulaceae</taxon>
        <taxon>Aporhodopirellula</taxon>
    </lineage>
</organism>
<keyword evidence="3" id="KW-1133">Transmembrane helix</keyword>
<keyword evidence="3" id="KW-0812">Transmembrane</keyword>
<dbReference type="PANTHER" id="PTHR22946:SF9">
    <property type="entry name" value="POLYKETIDE TRANSFERASE AF380"/>
    <property type="match status" value="1"/>
</dbReference>
<keyword evidence="6" id="KW-1185">Reference proteome</keyword>
<dbReference type="InterPro" id="IPR001375">
    <property type="entry name" value="Peptidase_S9_cat"/>
</dbReference>
<name>A0A7W5DYR2_9BACT</name>
<dbReference type="GO" id="GO:0052689">
    <property type="term" value="F:carboxylic ester hydrolase activity"/>
    <property type="evidence" value="ECO:0007669"/>
    <property type="project" value="UniProtKB-ARBA"/>
</dbReference>
<evidence type="ECO:0000256" key="3">
    <source>
        <dbReference type="SAM" id="Phobius"/>
    </source>
</evidence>
<dbReference type="EMBL" id="JACHXU010000008">
    <property type="protein sequence ID" value="MBB3206915.1"/>
    <property type="molecule type" value="Genomic_DNA"/>
</dbReference>
<feature type="domain" description="Peptidase S9 prolyl oligopeptidase catalytic" evidence="4">
    <location>
        <begin position="299"/>
        <end position="424"/>
    </location>
</feature>
<dbReference type="InterPro" id="IPR050261">
    <property type="entry name" value="FrsA_esterase"/>
</dbReference>
<sequence>MSNSPIIVRCSKCQQRMKVVPLATDSQVKCVGCGAVLKIAGTNRSTAPRAPSPARPMSPPARTAPTNQPARPAAPAFPPAPATFPGQPQPRPATPANRNFGSPNPSPPKKGIPKWIFFVVGGVILLPIICCGVLGLAFSARVNSGKPVPIAVSLKAALPPAQFPRLGVPEKTYPSGVKRYFVRIGANPDIPGQTMQMCVFIPAGEHADRSLPCVLTAPAGTPMLHGVTLEENDSYDDETLPYAEAGFVVIQYSLDGGLPSGSENVDEDAMTGLIGEAYPAFKAAGAGVVNGRNAIEFALNSLNMVDPNRISCAGHSSAGSLSLLLAANDHRIHRCVAYAAAYDLESRMGEMTSNILVRTIFPGINEFIVETSPTNHIDKLDCPVMVFHARDDSNVPFSDAETFVGRMKSAGKNVTFETTPNGDHYESMIDPGIPTAIEWLKKD</sequence>
<feature type="region of interest" description="Disordered" evidence="2">
    <location>
        <begin position="44"/>
        <end position="107"/>
    </location>
</feature>
<feature type="compositionally biased region" description="Low complexity" evidence="2">
    <location>
        <begin position="60"/>
        <end position="74"/>
    </location>
</feature>
<evidence type="ECO:0000313" key="6">
    <source>
        <dbReference type="Proteomes" id="UP000536179"/>
    </source>
</evidence>
<evidence type="ECO:0000256" key="1">
    <source>
        <dbReference type="ARBA" id="ARBA00022801"/>
    </source>
</evidence>
<feature type="transmembrane region" description="Helical" evidence="3">
    <location>
        <begin position="115"/>
        <end position="138"/>
    </location>
</feature>
<evidence type="ECO:0000259" key="4">
    <source>
        <dbReference type="Pfam" id="PF00326"/>
    </source>
</evidence>
<dbReference type="PANTHER" id="PTHR22946">
    <property type="entry name" value="DIENELACTONE HYDROLASE DOMAIN-CONTAINING PROTEIN-RELATED"/>
    <property type="match status" value="1"/>
</dbReference>
<feature type="compositionally biased region" description="Pro residues" evidence="2">
    <location>
        <begin position="50"/>
        <end position="59"/>
    </location>
</feature>
<keyword evidence="1 5" id="KW-0378">Hydrolase</keyword>
<feature type="compositionally biased region" description="Pro residues" evidence="2">
    <location>
        <begin position="75"/>
        <end position="93"/>
    </location>
</feature>